<evidence type="ECO:0000313" key="6">
    <source>
        <dbReference type="Proteomes" id="UP000028826"/>
    </source>
</evidence>
<dbReference type="STRING" id="195105.CN97_17825"/>
<gene>
    <name evidence="5" type="ORF">CN97_17825</name>
</gene>
<comment type="similarity">
    <text evidence="2">Belongs to the bacterial solute-binding protein 5 family.</text>
</comment>
<dbReference type="GO" id="GO:1904680">
    <property type="term" value="F:peptide transmembrane transporter activity"/>
    <property type="evidence" value="ECO:0007669"/>
    <property type="project" value="TreeGrafter"/>
</dbReference>
<dbReference type="GO" id="GO:0030288">
    <property type="term" value="C:outer membrane-bounded periplasmic space"/>
    <property type="evidence" value="ECO:0007669"/>
    <property type="project" value="TreeGrafter"/>
</dbReference>
<dbReference type="PIRSF" id="PIRSF002741">
    <property type="entry name" value="MppA"/>
    <property type="match status" value="1"/>
</dbReference>
<dbReference type="OrthoDB" id="9803988at2"/>
<dbReference type="FunFam" id="3.90.76.10:FF:000001">
    <property type="entry name" value="Oligopeptide ABC transporter substrate-binding protein"/>
    <property type="match status" value="1"/>
</dbReference>
<proteinExistence type="inferred from homology"/>
<sequence>MSTRDLLVASALALVMGAGAVSAQMVLNRGNDTDPSSLDPHQTSTVSESNVLIDLFEGLLVFNAAGEAVPGMAERWDISDDGLTYTFHLRDSKWSNGDPVTADDFSFAYHRIMDPQTAAGYASILFSIKNAEQVAGGKMPLDQLGVKVIDPKTLEITLEAPTPYFLELLTHQTALPLHRKSVEALGNQFTRPGNLVSNGAFRLASFTPNAQLVMERNPGYYDAANVKIDRINYIPFEDRSSCIRRFEAGEVHICSDVPAEQMDYVQKKLTQELRIAPYLGVYYLPVKGAPDSPLKDARVRKAISLAIDRDFLANQVWAGTMLPSYTFVPPGIANYVEGGVTVDYATEDLFDREDEAKELLEEAGVAPGSLTVELRYNTSENNKNTMAAIADMLKNIDINARLNEVEGTTYFNYMREDGPFDISRAGWIGDYNDPQTFLMINMGNTPFNYSRWKSPEYDALMNKAADTLDLGERAKALAEAETLLLDQLPVIPILSYSSRALVSTKIGGYEDNLMDKHPTRWMSVD</sequence>
<dbReference type="InterPro" id="IPR039424">
    <property type="entry name" value="SBP_5"/>
</dbReference>
<evidence type="ECO:0000256" key="1">
    <source>
        <dbReference type="ARBA" id="ARBA00004418"/>
    </source>
</evidence>
<dbReference type="Proteomes" id="UP000028826">
    <property type="component" value="Unassembled WGS sequence"/>
</dbReference>
<evidence type="ECO:0000256" key="4">
    <source>
        <dbReference type="ARBA" id="ARBA00022729"/>
    </source>
</evidence>
<reference evidence="5 6" key="1">
    <citation type="submission" date="2014-03" db="EMBL/GenBank/DDBJ databases">
        <title>Genome of Haematobacter massiliensis CCUG 47968.</title>
        <authorList>
            <person name="Wang D."/>
            <person name="Wang G."/>
        </authorList>
    </citation>
    <scope>NUCLEOTIDE SEQUENCE [LARGE SCALE GENOMIC DNA]</scope>
    <source>
        <strain evidence="5 6">CCUG 47968</strain>
    </source>
</reference>
<comment type="caution">
    <text evidence="5">The sequence shown here is derived from an EMBL/GenBank/DDBJ whole genome shotgun (WGS) entry which is preliminary data.</text>
</comment>
<keyword evidence="4" id="KW-0732">Signal</keyword>
<dbReference type="Gene3D" id="3.10.105.10">
    <property type="entry name" value="Dipeptide-binding Protein, Domain 3"/>
    <property type="match status" value="1"/>
</dbReference>
<comment type="subcellular location">
    <subcellularLocation>
        <location evidence="1">Periplasm</location>
    </subcellularLocation>
</comment>
<dbReference type="PANTHER" id="PTHR30290:SF10">
    <property type="entry name" value="PERIPLASMIC OLIGOPEPTIDE-BINDING PROTEIN-RELATED"/>
    <property type="match status" value="1"/>
</dbReference>
<dbReference type="Gene3D" id="3.40.190.10">
    <property type="entry name" value="Periplasmic binding protein-like II"/>
    <property type="match status" value="1"/>
</dbReference>
<keyword evidence="3" id="KW-0813">Transport</keyword>
<protein>
    <submittedName>
        <fullName evidence="5">ABC transporter substrate-binding protein</fullName>
    </submittedName>
</protein>
<organism evidence="5 6">
    <name type="scientific">Haematobacter massiliensis</name>
    <dbReference type="NCBI Taxonomy" id="195105"/>
    <lineage>
        <taxon>Bacteria</taxon>
        <taxon>Pseudomonadati</taxon>
        <taxon>Pseudomonadota</taxon>
        <taxon>Alphaproteobacteria</taxon>
        <taxon>Rhodobacterales</taxon>
        <taxon>Paracoccaceae</taxon>
        <taxon>Haematobacter</taxon>
    </lineage>
</organism>
<dbReference type="AlphaFoldDB" id="A0A086Y2V5"/>
<evidence type="ECO:0000313" key="5">
    <source>
        <dbReference type="EMBL" id="KFI28605.1"/>
    </source>
</evidence>
<dbReference type="Pfam" id="PF00496">
    <property type="entry name" value="SBP_bac_5"/>
    <property type="match status" value="1"/>
</dbReference>
<dbReference type="CDD" id="cd08504">
    <property type="entry name" value="PBP2_OppA"/>
    <property type="match status" value="1"/>
</dbReference>
<dbReference type="GO" id="GO:0015833">
    <property type="term" value="P:peptide transport"/>
    <property type="evidence" value="ECO:0007669"/>
    <property type="project" value="TreeGrafter"/>
</dbReference>
<dbReference type="InterPro" id="IPR000914">
    <property type="entry name" value="SBP_5_dom"/>
</dbReference>
<evidence type="ECO:0000256" key="3">
    <source>
        <dbReference type="ARBA" id="ARBA00022448"/>
    </source>
</evidence>
<accession>A0A086Y2V5</accession>
<dbReference type="RefSeq" id="WP_035711521.1">
    <property type="nucleotide sequence ID" value="NZ_CAMIFG010000206.1"/>
</dbReference>
<evidence type="ECO:0000256" key="2">
    <source>
        <dbReference type="ARBA" id="ARBA00005695"/>
    </source>
</evidence>
<dbReference type="PANTHER" id="PTHR30290">
    <property type="entry name" value="PERIPLASMIC BINDING COMPONENT OF ABC TRANSPORTER"/>
    <property type="match status" value="1"/>
</dbReference>
<dbReference type="eggNOG" id="COG4166">
    <property type="taxonomic scope" value="Bacteria"/>
</dbReference>
<dbReference type="GO" id="GO:0043190">
    <property type="term" value="C:ATP-binding cassette (ABC) transporter complex"/>
    <property type="evidence" value="ECO:0007669"/>
    <property type="project" value="InterPro"/>
</dbReference>
<dbReference type="InterPro" id="IPR030678">
    <property type="entry name" value="Peptide/Ni-bd"/>
</dbReference>
<name>A0A086Y2V5_9RHOB</name>
<keyword evidence="6" id="KW-1185">Reference proteome</keyword>
<dbReference type="Gene3D" id="3.90.76.10">
    <property type="entry name" value="Dipeptide-binding Protein, Domain 1"/>
    <property type="match status" value="1"/>
</dbReference>
<dbReference type="SUPFAM" id="SSF53850">
    <property type="entry name" value="Periplasmic binding protein-like II"/>
    <property type="match status" value="1"/>
</dbReference>
<dbReference type="EMBL" id="JGYG01000007">
    <property type="protein sequence ID" value="KFI28605.1"/>
    <property type="molecule type" value="Genomic_DNA"/>
</dbReference>